<comment type="caution">
    <text evidence="5">The sequence shown here is derived from an EMBL/GenBank/DDBJ whole genome shotgun (WGS) entry which is preliminary data.</text>
</comment>
<keyword evidence="2 5" id="KW-0808">Transferase</keyword>
<sequence>MTAFVEVPGRPVGHWFELRGWATGVGSVAELVVRFAGEPASVREAEAHGAPDGALGFVAATTSPVPNGVQAVSVHGPDGAALTDATVVVGAADGEGPLCLAELDGPAPDSTISGDLVLVSGWAMLNSRAPSVVEVFVEGSPVTRARTRLPRPDVAAAFPGFPDAVVSGFEARVPVDLPPGAERRVSVRVRVSTHGEGEWSTPARFATVRNPSGDASDDLLAERLVEQTRGLLARVTPRTDPKHVLVFTHSLAIGGGQLWLQELLTGLVEKHDWRATVVTPINGALREDCAALGAPVHLTSHYRTGDIASYEGHVTELALLARASGAGVALVNTLGAFGAADAAKRAGLPTAWVVHESFELADFSFLNWGPAGLVPAVKRRWEHALGEVDRLLFVADATKEMFARYSEPRRCRTIRYGTPMVRFGGRISERRKRAAREQLGLPQDSLLVLNVGVVEPRKGQASLIAAVERIRPRFPDLTLAVVGQHESEFGLALEDLVERRDLRRNVRLVPIQRDPTPWFHAADVFVNSSDIESLPRSILEAVCCGLPVIASDVFGAREMIEDSTTGWLFEPNNVDALTVALLRALDTPAGRRREIADRAFEALRDWLDPTGYADEYSEVLTTIANQGDVA</sequence>
<evidence type="ECO:0000313" key="6">
    <source>
        <dbReference type="Proteomes" id="UP001597168"/>
    </source>
</evidence>
<dbReference type="EMBL" id="JBHTLK010000047">
    <property type="protein sequence ID" value="MFD1147835.1"/>
    <property type="molecule type" value="Genomic_DNA"/>
</dbReference>
<dbReference type="InterPro" id="IPR001296">
    <property type="entry name" value="Glyco_trans_1"/>
</dbReference>
<feature type="domain" description="Glycosyltransferase subfamily 4-like N-terminal" evidence="4">
    <location>
        <begin position="253"/>
        <end position="417"/>
    </location>
</feature>
<organism evidence="5 6">
    <name type="scientific">Saccharothrix hoggarensis</name>
    <dbReference type="NCBI Taxonomy" id="913853"/>
    <lineage>
        <taxon>Bacteria</taxon>
        <taxon>Bacillati</taxon>
        <taxon>Actinomycetota</taxon>
        <taxon>Actinomycetes</taxon>
        <taxon>Pseudonocardiales</taxon>
        <taxon>Pseudonocardiaceae</taxon>
        <taxon>Saccharothrix</taxon>
    </lineage>
</organism>
<keyword evidence="1 5" id="KW-0328">Glycosyltransferase</keyword>
<accession>A0ABW3QSP6</accession>
<gene>
    <name evidence="5" type="ORF">ACFQ3T_11920</name>
</gene>
<evidence type="ECO:0000256" key="2">
    <source>
        <dbReference type="ARBA" id="ARBA00022679"/>
    </source>
</evidence>
<dbReference type="EC" id="2.4.-.-" evidence="5"/>
<keyword evidence="6" id="KW-1185">Reference proteome</keyword>
<dbReference type="Gene3D" id="3.40.50.2000">
    <property type="entry name" value="Glycogen Phosphorylase B"/>
    <property type="match status" value="2"/>
</dbReference>
<feature type="domain" description="Glycosyl transferase family 1" evidence="3">
    <location>
        <begin position="433"/>
        <end position="598"/>
    </location>
</feature>
<dbReference type="Pfam" id="PF00534">
    <property type="entry name" value="Glycos_transf_1"/>
    <property type="match status" value="1"/>
</dbReference>
<dbReference type="RefSeq" id="WP_380723294.1">
    <property type="nucleotide sequence ID" value="NZ_JBHTLK010000047.1"/>
</dbReference>
<protein>
    <submittedName>
        <fullName evidence="5">Glycosyltransferase family 4 protein</fullName>
        <ecNumber evidence="5">2.4.-.-</ecNumber>
    </submittedName>
</protein>
<evidence type="ECO:0000256" key="1">
    <source>
        <dbReference type="ARBA" id="ARBA00022676"/>
    </source>
</evidence>
<dbReference type="CDD" id="cd03801">
    <property type="entry name" value="GT4_PimA-like"/>
    <property type="match status" value="1"/>
</dbReference>
<evidence type="ECO:0000259" key="3">
    <source>
        <dbReference type="Pfam" id="PF00534"/>
    </source>
</evidence>
<dbReference type="Pfam" id="PF13439">
    <property type="entry name" value="Glyco_transf_4"/>
    <property type="match status" value="1"/>
</dbReference>
<evidence type="ECO:0000313" key="5">
    <source>
        <dbReference type="EMBL" id="MFD1147835.1"/>
    </source>
</evidence>
<dbReference type="SUPFAM" id="SSF53756">
    <property type="entry name" value="UDP-Glycosyltransferase/glycogen phosphorylase"/>
    <property type="match status" value="1"/>
</dbReference>
<dbReference type="Proteomes" id="UP001597168">
    <property type="component" value="Unassembled WGS sequence"/>
</dbReference>
<reference evidence="6" key="1">
    <citation type="journal article" date="2019" name="Int. J. Syst. Evol. Microbiol.">
        <title>The Global Catalogue of Microorganisms (GCM) 10K type strain sequencing project: providing services to taxonomists for standard genome sequencing and annotation.</title>
        <authorList>
            <consortium name="The Broad Institute Genomics Platform"/>
            <consortium name="The Broad Institute Genome Sequencing Center for Infectious Disease"/>
            <person name="Wu L."/>
            <person name="Ma J."/>
        </authorList>
    </citation>
    <scope>NUCLEOTIDE SEQUENCE [LARGE SCALE GENOMIC DNA]</scope>
    <source>
        <strain evidence="6">CCUG 60214</strain>
    </source>
</reference>
<name>A0ABW3QSP6_9PSEU</name>
<dbReference type="InterPro" id="IPR028098">
    <property type="entry name" value="Glyco_trans_4-like_N"/>
</dbReference>
<proteinExistence type="predicted"/>
<dbReference type="PANTHER" id="PTHR12526">
    <property type="entry name" value="GLYCOSYLTRANSFERASE"/>
    <property type="match status" value="1"/>
</dbReference>
<evidence type="ECO:0000259" key="4">
    <source>
        <dbReference type="Pfam" id="PF13439"/>
    </source>
</evidence>
<dbReference type="GO" id="GO:0016757">
    <property type="term" value="F:glycosyltransferase activity"/>
    <property type="evidence" value="ECO:0007669"/>
    <property type="project" value="UniProtKB-KW"/>
</dbReference>